<comment type="caution">
    <text evidence="2">The sequence shown here is derived from an EMBL/GenBank/DDBJ whole genome shotgun (WGS) entry which is preliminary data.</text>
</comment>
<sequence length="184" mass="21241">VHEARQSRKGMMMGRIEIKNTNKEKRGEGGNQEFELDDDNDKEGGNQENNNGDEDKKEKEETEEEIEEEEEEKREGGPSDTPEGNQIHNDSAKDDTELTDHGLTNDYHYDNDDHQDLAILKSIWHFNCNSVYIPYPHSDVIYNHIMDSIPNLNILGEDLTKKIIAFENNFNVVWELDGDNPYMA</sequence>
<accession>A0ABS8SRL6</accession>
<evidence type="ECO:0000313" key="2">
    <source>
        <dbReference type="EMBL" id="MCD7461475.1"/>
    </source>
</evidence>
<dbReference type="EMBL" id="JACEIK010000726">
    <property type="protein sequence ID" value="MCD7461475.1"/>
    <property type="molecule type" value="Genomic_DNA"/>
</dbReference>
<feature type="non-terminal residue" evidence="2">
    <location>
        <position position="1"/>
    </location>
</feature>
<evidence type="ECO:0000256" key="1">
    <source>
        <dbReference type="SAM" id="MobiDB-lite"/>
    </source>
</evidence>
<reference evidence="2 3" key="1">
    <citation type="journal article" date="2021" name="BMC Genomics">
        <title>Datura genome reveals duplications of psychoactive alkaloid biosynthetic genes and high mutation rate following tissue culture.</title>
        <authorList>
            <person name="Rajewski A."/>
            <person name="Carter-House D."/>
            <person name="Stajich J."/>
            <person name="Litt A."/>
        </authorList>
    </citation>
    <scope>NUCLEOTIDE SEQUENCE [LARGE SCALE GENOMIC DNA]</scope>
    <source>
        <strain evidence="2">AR-01</strain>
    </source>
</reference>
<feature type="compositionally biased region" description="Acidic residues" evidence="1">
    <location>
        <begin position="61"/>
        <end position="72"/>
    </location>
</feature>
<feature type="compositionally biased region" description="Basic and acidic residues" evidence="1">
    <location>
        <begin position="16"/>
        <end position="28"/>
    </location>
</feature>
<name>A0ABS8SRL6_DATST</name>
<dbReference type="PANTHER" id="PTHR31662">
    <property type="entry name" value="BNAANNG10740D PROTEIN-RELATED"/>
    <property type="match status" value="1"/>
</dbReference>
<keyword evidence="3" id="KW-1185">Reference proteome</keyword>
<dbReference type="Proteomes" id="UP000823775">
    <property type="component" value="Unassembled WGS sequence"/>
</dbReference>
<protein>
    <submittedName>
        <fullName evidence="2">Uncharacterized protein</fullName>
    </submittedName>
</protein>
<feature type="region of interest" description="Disordered" evidence="1">
    <location>
        <begin position="1"/>
        <end position="99"/>
    </location>
</feature>
<proteinExistence type="predicted"/>
<organism evidence="2 3">
    <name type="scientific">Datura stramonium</name>
    <name type="common">Jimsonweed</name>
    <name type="synonym">Common thornapple</name>
    <dbReference type="NCBI Taxonomy" id="4076"/>
    <lineage>
        <taxon>Eukaryota</taxon>
        <taxon>Viridiplantae</taxon>
        <taxon>Streptophyta</taxon>
        <taxon>Embryophyta</taxon>
        <taxon>Tracheophyta</taxon>
        <taxon>Spermatophyta</taxon>
        <taxon>Magnoliopsida</taxon>
        <taxon>eudicotyledons</taxon>
        <taxon>Gunneridae</taxon>
        <taxon>Pentapetalae</taxon>
        <taxon>asterids</taxon>
        <taxon>lamiids</taxon>
        <taxon>Solanales</taxon>
        <taxon>Solanaceae</taxon>
        <taxon>Solanoideae</taxon>
        <taxon>Datureae</taxon>
        <taxon>Datura</taxon>
    </lineage>
</organism>
<feature type="compositionally biased region" description="Basic and acidic residues" evidence="1">
    <location>
        <begin position="90"/>
        <end position="99"/>
    </location>
</feature>
<dbReference type="PANTHER" id="PTHR31662:SF38">
    <property type="entry name" value="PROTEIN PFC0760C-LIKE"/>
    <property type="match status" value="1"/>
</dbReference>
<gene>
    <name evidence="2" type="ORF">HAX54_046205</name>
</gene>
<dbReference type="InterPro" id="IPR007592">
    <property type="entry name" value="GEBP"/>
</dbReference>
<evidence type="ECO:0000313" key="3">
    <source>
        <dbReference type="Proteomes" id="UP000823775"/>
    </source>
</evidence>